<keyword evidence="4" id="KW-1185">Reference proteome</keyword>
<gene>
    <name evidence="3" type="ORF">ACH429_09970</name>
</gene>
<proteinExistence type="inferred from homology"/>
<organism evidence="3 4">
    <name type="scientific">Streptomyces pathocidini</name>
    <dbReference type="NCBI Taxonomy" id="1650571"/>
    <lineage>
        <taxon>Bacteria</taxon>
        <taxon>Bacillati</taxon>
        <taxon>Actinomycetota</taxon>
        <taxon>Actinomycetes</taxon>
        <taxon>Kitasatosporales</taxon>
        <taxon>Streptomycetaceae</taxon>
        <taxon>Streptomyces</taxon>
    </lineage>
</organism>
<dbReference type="PANTHER" id="PTHR33392:SF6">
    <property type="entry name" value="POLYISOPRENYL-TEICHOIC ACID--PEPTIDOGLYCAN TEICHOIC ACID TRANSFERASE TAGU"/>
    <property type="match status" value="1"/>
</dbReference>
<comment type="caution">
    <text evidence="3">The sequence shown here is derived from an EMBL/GenBank/DDBJ whole genome shotgun (WGS) entry which is preliminary data.</text>
</comment>
<dbReference type="NCBIfam" id="TIGR00350">
    <property type="entry name" value="lytR_cpsA_psr"/>
    <property type="match status" value="1"/>
</dbReference>
<feature type="domain" description="Cell envelope-related transcriptional attenuator" evidence="2">
    <location>
        <begin position="73"/>
        <end position="213"/>
    </location>
</feature>
<dbReference type="Gene3D" id="3.40.630.190">
    <property type="entry name" value="LCP protein"/>
    <property type="match status" value="1"/>
</dbReference>
<dbReference type="InterPro" id="IPR004474">
    <property type="entry name" value="LytR_CpsA_psr"/>
</dbReference>
<dbReference type="Pfam" id="PF03816">
    <property type="entry name" value="LytR_cpsA_psr"/>
    <property type="match status" value="1"/>
</dbReference>
<evidence type="ECO:0000313" key="4">
    <source>
        <dbReference type="Proteomes" id="UP001611548"/>
    </source>
</evidence>
<protein>
    <submittedName>
        <fullName evidence="3">LCP family protein</fullName>
    </submittedName>
</protein>
<dbReference type="InterPro" id="IPR050922">
    <property type="entry name" value="LytR/CpsA/Psr_CW_biosynth"/>
</dbReference>
<comment type="similarity">
    <text evidence="1">Belongs to the LytR/CpsA/Psr (LCP) family.</text>
</comment>
<dbReference type="RefSeq" id="WP_055470334.1">
    <property type="nucleotide sequence ID" value="NZ_JBIRWE010000003.1"/>
</dbReference>
<evidence type="ECO:0000256" key="1">
    <source>
        <dbReference type="ARBA" id="ARBA00006068"/>
    </source>
</evidence>
<dbReference type="PANTHER" id="PTHR33392">
    <property type="entry name" value="POLYISOPRENYL-TEICHOIC ACID--PEPTIDOGLYCAN TEICHOIC ACID TRANSFERASE TAGU"/>
    <property type="match status" value="1"/>
</dbReference>
<name>A0ABW7UP63_9ACTN</name>
<evidence type="ECO:0000259" key="2">
    <source>
        <dbReference type="Pfam" id="PF03816"/>
    </source>
</evidence>
<accession>A0ABW7UP63</accession>
<sequence length="318" mass="34240">MACLIALVGTGLAAVVLIVTHRIESRVTKLENPFADLPNRPGKESKATNFLLVGSDSRTSGGNPKKWAFGAQRTDAILLVNISGRRDSVNVVSIPRDSWVDVPGHGMNKVNAAYSYGGAPLLIQTVEKLTKVHVDHLMVMDFDGFSAVTDSLGGVTIDVGTSTTFTGKLHAGRQRLNGSQALSYVRERYGLPNGDFDRVKRQQNWMRAIFSELLSKGTLLNPVKLTNSLEKIAENVAVDEGFTFGKARDLASGLRGIRADDLRFTTVPVTGTGTSKDGQSIVKLDSKNSGKLFEAMAGDSMNEWFKANQGALLGSNVN</sequence>
<dbReference type="Proteomes" id="UP001611548">
    <property type="component" value="Unassembled WGS sequence"/>
</dbReference>
<reference evidence="3 4" key="1">
    <citation type="submission" date="2024-10" db="EMBL/GenBank/DDBJ databases">
        <title>The Natural Products Discovery Center: Release of the First 8490 Sequenced Strains for Exploring Actinobacteria Biosynthetic Diversity.</title>
        <authorList>
            <person name="Kalkreuter E."/>
            <person name="Kautsar S.A."/>
            <person name="Yang D."/>
            <person name="Bader C.D."/>
            <person name="Teijaro C.N."/>
            <person name="Fluegel L."/>
            <person name="Davis C.M."/>
            <person name="Simpson J.R."/>
            <person name="Lauterbach L."/>
            <person name="Steele A.D."/>
            <person name="Gui C."/>
            <person name="Meng S."/>
            <person name="Li G."/>
            <person name="Viehrig K."/>
            <person name="Ye F."/>
            <person name="Su P."/>
            <person name="Kiefer A.F."/>
            <person name="Nichols A."/>
            <person name="Cepeda A.J."/>
            <person name="Yan W."/>
            <person name="Fan B."/>
            <person name="Jiang Y."/>
            <person name="Adhikari A."/>
            <person name="Zheng C.-J."/>
            <person name="Schuster L."/>
            <person name="Cowan T.M."/>
            <person name="Smanski M.J."/>
            <person name="Chevrette M.G."/>
            <person name="De Carvalho L.P.S."/>
            <person name="Shen B."/>
        </authorList>
    </citation>
    <scope>NUCLEOTIDE SEQUENCE [LARGE SCALE GENOMIC DNA]</scope>
    <source>
        <strain evidence="3 4">NPDC020327</strain>
    </source>
</reference>
<evidence type="ECO:0000313" key="3">
    <source>
        <dbReference type="EMBL" id="MFI1964436.1"/>
    </source>
</evidence>
<dbReference type="EMBL" id="JBIRWE010000003">
    <property type="protein sequence ID" value="MFI1964436.1"/>
    <property type="molecule type" value="Genomic_DNA"/>
</dbReference>